<dbReference type="Proteomes" id="UP000187735">
    <property type="component" value="Chromosome"/>
</dbReference>
<dbReference type="EMBL" id="CP017641">
    <property type="protein sequence ID" value="APZ96930.1"/>
    <property type="molecule type" value="Genomic_DNA"/>
</dbReference>
<dbReference type="AlphaFoldDB" id="A0A1P8WS95"/>
<evidence type="ECO:0000313" key="1">
    <source>
        <dbReference type="EMBL" id="APZ96930.1"/>
    </source>
</evidence>
<proteinExistence type="predicted"/>
<name>A0A1P8WS95_9PLAN</name>
<reference evidence="1 2" key="1">
    <citation type="journal article" date="2016" name="Front. Microbiol.">
        <title>Fuerstia marisgermanicae gen. nov., sp. nov., an Unusual Member of the Phylum Planctomycetes from the German Wadden Sea.</title>
        <authorList>
            <person name="Kohn T."/>
            <person name="Heuer A."/>
            <person name="Jogler M."/>
            <person name="Vollmers J."/>
            <person name="Boedeker C."/>
            <person name="Bunk B."/>
            <person name="Rast P."/>
            <person name="Borchert D."/>
            <person name="Glockner I."/>
            <person name="Freese H.M."/>
            <person name="Klenk H.P."/>
            <person name="Overmann J."/>
            <person name="Kaster A.K."/>
            <person name="Rohde M."/>
            <person name="Wiegand S."/>
            <person name="Jogler C."/>
        </authorList>
    </citation>
    <scope>NUCLEOTIDE SEQUENCE [LARGE SCALE GENOMIC DNA]</scope>
    <source>
        <strain evidence="1 2">NH11</strain>
    </source>
</reference>
<gene>
    <name evidence="1" type="ORF">Fuma_06606</name>
</gene>
<keyword evidence="2" id="KW-1185">Reference proteome</keyword>
<organism evidence="1 2">
    <name type="scientific">Fuerstiella marisgermanici</name>
    <dbReference type="NCBI Taxonomy" id="1891926"/>
    <lineage>
        <taxon>Bacteria</taxon>
        <taxon>Pseudomonadati</taxon>
        <taxon>Planctomycetota</taxon>
        <taxon>Planctomycetia</taxon>
        <taxon>Planctomycetales</taxon>
        <taxon>Planctomycetaceae</taxon>
        <taxon>Fuerstiella</taxon>
    </lineage>
</organism>
<evidence type="ECO:0000313" key="2">
    <source>
        <dbReference type="Proteomes" id="UP000187735"/>
    </source>
</evidence>
<dbReference type="STRING" id="1891926.Fuma_06606"/>
<protein>
    <submittedName>
        <fullName evidence="1">Uncharacterized protein</fullName>
    </submittedName>
</protein>
<dbReference type="RefSeq" id="WP_077027890.1">
    <property type="nucleotide sequence ID" value="NZ_CP017641.1"/>
</dbReference>
<dbReference type="KEGG" id="fmr:Fuma_06606"/>
<sequence>MTTNNNSIQQIRNRLQTDLRRLIEHELEAENRAGPYILLAVADPGVTLDSDIRGITCPSMSEIYADSIENYQGPGPAMILQHDLPIAEFTAVAVHELTHRLMAETLCNESPSQAYAEAARQCIGRSTWQDFGESDTVEAELLAAREAHGLPFIRMMIHVASRMDWRRWPIDTFELLDWREVTNTPSFEFFETLRYECHALRNEPLSVVKALPPPAEFGSLFEPVKNFRPRF</sequence>
<accession>A0A1P8WS95</accession>